<feature type="transmembrane region" description="Helical" evidence="1">
    <location>
        <begin position="36"/>
        <end position="56"/>
    </location>
</feature>
<dbReference type="AlphaFoldDB" id="A0A235BUE8"/>
<organism evidence="2 3">
    <name type="scientific">candidate division WOR-3 bacterium JGI_Cruoil_03_51_56</name>
    <dbReference type="NCBI Taxonomy" id="1973747"/>
    <lineage>
        <taxon>Bacteria</taxon>
        <taxon>Bacteria division WOR-3</taxon>
    </lineage>
</organism>
<feature type="transmembrane region" description="Helical" evidence="1">
    <location>
        <begin position="68"/>
        <end position="89"/>
    </location>
</feature>
<protein>
    <recommendedName>
        <fullName evidence="4">DUF4190 domain-containing protein</fullName>
    </recommendedName>
</protein>
<sequence>MNESRKEFLGITVPSLLAVFGLLITLLPVGFKFGPLLRNIIGAIALGMIIAGIIINRRKGLKGRWRRTNYGLHIAMLVLAIVVIVFYNYRWGFWAY</sequence>
<reference evidence="2 3" key="1">
    <citation type="submission" date="2017-07" db="EMBL/GenBank/DDBJ databases">
        <title>Recovery of genomes from metagenomes via a dereplication, aggregation, and scoring strategy.</title>
        <authorList>
            <person name="Sieber C.M."/>
            <person name="Probst A.J."/>
            <person name="Sharrar A."/>
            <person name="Thomas B.C."/>
            <person name="Hess M."/>
            <person name="Tringe S.G."/>
            <person name="Banfield J.F."/>
        </authorList>
    </citation>
    <scope>NUCLEOTIDE SEQUENCE [LARGE SCALE GENOMIC DNA]</scope>
    <source>
        <strain evidence="2">JGI_Cruoil_03_51_56</strain>
    </source>
</reference>
<keyword evidence="1" id="KW-0472">Membrane</keyword>
<accession>A0A235BUE8</accession>
<evidence type="ECO:0008006" key="4">
    <source>
        <dbReference type="Google" id="ProtNLM"/>
    </source>
</evidence>
<comment type="caution">
    <text evidence="2">The sequence shown here is derived from an EMBL/GenBank/DDBJ whole genome shotgun (WGS) entry which is preliminary data.</text>
</comment>
<name>A0A235BUE8_UNCW3</name>
<dbReference type="Proteomes" id="UP000215559">
    <property type="component" value="Unassembled WGS sequence"/>
</dbReference>
<dbReference type="EMBL" id="NOZP01000117">
    <property type="protein sequence ID" value="OYD15185.1"/>
    <property type="molecule type" value="Genomic_DNA"/>
</dbReference>
<keyword evidence="1" id="KW-0812">Transmembrane</keyword>
<evidence type="ECO:0000256" key="1">
    <source>
        <dbReference type="SAM" id="Phobius"/>
    </source>
</evidence>
<evidence type="ECO:0000313" key="2">
    <source>
        <dbReference type="EMBL" id="OYD15185.1"/>
    </source>
</evidence>
<proteinExistence type="predicted"/>
<gene>
    <name evidence="2" type="ORF">CH330_06380</name>
</gene>
<evidence type="ECO:0000313" key="3">
    <source>
        <dbReference type="Proteomes" id="UP000215559"/>
    </source>
</evidence>
<feature type="transmembrane region" description="Helical" evidence="1">
    <location>
        <begin position="7"/>
        <end position="30"/>
    </location>
</feature>
<keyword evidence="1" id="KW-1133">Transmembrane helix</keyword>